<evidence type="ECO:0000313" key="2">
    <source>
        <dbReference type="EMBL" id="JAT81228.1"/>
    </source>
</evidence>
<gene>
    <name evidence="2" type="ORF">g.8001</name>
</gene>
<feature type="compositionally biased region" description="Basic and acidic residues" evidence="1">
    <location>
        <begin position="1"/>
        <end position="26"/>
    </location>
</feature>
<feature type="compositionally biased region" description="Low complexity" evidence="1">
    <location>
        <begin position="141"/>
        <end position="155"/>
    </location>
</feature>
<reference evidence="2" key="1">
    <citation type="submission" date="2015-09" db="EMBL/GenBank/DDBJ databases">
        <title>De novo assembly of Pectinophora gossypiella (Pink Bollworm) gut transcriptome.</title>
        <authorList>
            <person name="Tassone E.E."/>
        </authorList>
    </citation>
    <scope>NUCLEOTIDE SEQUENCE</scope>
</reference>
<feature type="region of interest" description="Disordered" evidence="1">
    <location>
        <begin position="58"/>
        <end position="185"/>
    </location>
</feature>
<feature type="region of interest" description="Disordered" evidence="1">
    <location>
        <begin position="339"/>
        <end position="371"/>
    </location>
</feature>
<sequence>KTNEREQKVTTKLMKSKEDNSEKVTEKIGPLSKIQDVITIDDDDVSKDTRKAIELECKSSDSSLIDISSPEGVGSPEPTDKRDSETAAPFRANFYKPLSEPEHITKNTTQLKTGNDNSEENTNNADTISKEVTPEKTVEQENGNPSGEKSSSNKSDSTHDQILNSEKTDLNIKESNVNTDIKETDDVANNTEEIVEIPLLNLEPTVPAPPKKDNVSEIEILQALKNEILSESISIPGAEVTPALHQPKVTKVASAKEVIKKRISIEKYKQKSAPTTKPSLFINDPSYSRYSDQSKKHSLKLTEEELERFNFPAKLALHDSSEEENEGKDEATYSLEDIYADLAPKSPETTEEPSTEKTTPIIIPVDPVKPD</sequence>
<protein>
    <submittedName>
        <fullName evidence="2">Uncharacterized protein</fullName>
    </submittedName>
</protein>
<feature type="compositionally biased region" description="Basic and acidic residues" evidence="1">
    <location>
        <begin position="128"/>
        <end position="139"/>
    </location>
</feature>
<feature type="region of interest" description="Disordered" evidence="1">
    <location>
        <begin position="1"/>
        <end position="27"/>
    </location>
</feature>
<dbReference type="EMBL" id="GDQN01009826">
    <property type="protein sequence ID" value="JAT81228.1"/>
    <property type="molecule type" value="Transcribed_RNA"/>
</dbReference>
<feature type="compositionally biased region" description="Low complexity" evidence="1">
    <location>
        <begin position="356"/>
        <end position="371"/>
    </location>
</feature>
<dbReference type="OrthoDB" id="4737882at2759"/>
<feature type="compositionally biased region" description="Polar residues" evidence="1">
    <location>
        <begin position="106"/>
        <end position="127"/>
    </location>
</feature>
<feature type="region of interest" description="Disordered" evidence="1">
    <location>
        <begin position="274"/>
        <end position="295"/>
    </location>
</feature>
<feature type="non-terminal residue" evidence="2">
    <location>
        <position position="1"/>
    </location>
</feature>
<dbReference type="AlphaFoldDB" id="A0A1E1W2L4"/>
<name>A0A1E1W2L4_PECGO</name>
<accession>A0A1E1W2L4</accession>
<feature type="compositionally biased region" description="Low complexity" evidence="1">
    <location>
        <begin position="60"/>
        <end position="69"/>
    </location>
</feature>
<organism evidence="2">
    <name type="scientific">Pectinophora gossypiella</name>
    <name type="common">Cotton pink bollworm</name>
    <name type="synonym">Depressaria gossypiella</name>
    <dbReference type="NCBI Taxonomy" id="13191"/>
    <lineage>
        <taxon>Eukaryota</taxon>
        <taxon>Metazoa</taxon>
        <taxon>Ecdysozoa</taxon>
        <taxon>Arthropoda</taxon>
        <taxon>Hexapoda</taxon>
        <taxon>Insecta</taxon>
        <taxon>Pterygota</taxon>
        <taxon>Neoptera</taxon>
        <taxon>Endopterygota</taxon>
        <taxon>Lepidoptera</taxon>
        <taxon>Glossata</taxon>
        <taxon>Ditrysia</taxon>
        <taxon>Gelechioidea</taxon>
        <taxon>Gelechiidae</taxon>
        <taxon>Apatetrinae</taxon>
        <taxon>Pectinophora</taxon>
    </lineage>
</organism>
<proteinExistence type="predicted"/>
<feature type="non-terminal residue" evidence="2">
    <location>
        <position position="371"/>
    </location>
</feature>
<evidence type="ECO:0000256" key="1">
    <source>
        <dbReference type="SAM" id="MobiDB-lite"/>
    </source>
</evidence>